<accession>A0ABX0SW41</accession>
<dbReference type="Proteomes" id="UP000754495">
    <property type="component" value="Unassembled WGS sequence"/>
</dbReference>
<proteinExistence type="predicted"/>
<dbReference type="EMBL" id="JAANOU010000001">
    <property type="protein sequence ID" value="NIH80634.1"/>
    <property type="molecule type" value="Genomic_DNA"/>
</dbReference>
<reference evidence="1 2" key="1">
    <citation type="submission" date="2020-03" db="EMBL/GenBank/DDBJ databases">
        <title>Sequencing the genomes of 1000 actinobacteria strains.</title>
        <authorList>
            <person name="Klenk H.-P."/>
        </authorList>
    </citation>
    <scope>NUCLEOTIDE SEQUENCE [LARGE SCALE GENOMIC DNA]</scope>
    <source>
        <strain evidence="1 2">DSM 45668</strain>
    </source>
</reference>
<sequence>MRLSILDHGHRLRARLFFAATGRDAPDIVRTLLYRPDFFARPLLGIAAPAMRGPSFWSAAEREYLAMTTARRHRCPFCIDSHTELVRIAGNGELDPAAVRPELAAVRAFLDGTQTGEAVRPALPEHAVREALHVDLVWNVVNRLANAFGFVLRGDQVHRGTRALHRFGYRFPGFLLAGGETTDRTDHAGQGDPVANLRHAVFEAPAVTPPSLRLAAGTGAAVPEPWRAYTTLVRDASDRITGADIARLPGSEDEIFEVTVAAAVGAALTAFDTGLRVLHSEPGPSGGGGRMGT</sequence>
<gene>
    <name evidence="1" type="ORF">FHX46_003164</name>
</gene>
<dbReference type="InterPro" id="IPR029032">
    <property type="entry name" value="AhpD-like"/>
</dbReference>
<organism evidence="1 2">
    <name type="scientific">Amycolatopsis viridis</name>
    <dbReference type="NCBI Taxonomy" id="185678"/>
    <lineage>
        <taxon>Bacteria</taxon>
        <taxon>Bacillati</taxon>
        <taxon>Actinomycetota</taxon>
        <taxon>Actinomycetes</taxon>
        <taxon>Pseudonocardiales</taxon>
        <taxon>Pseudonocardiaceae</taxon>
        <taxon>Amycolatopsis</taxon>
    </lineage>
</organism>
<name>A0ABX0SW41_9PSEU</name>
<comment type="caution">
    <text evidence="1">The sequence shown here is derived from an EMBL/GenBank/DDBJ whole genome shotgun (WGS) entry which is preliminary data.</text>
</comment>
<protein>
    <submittedName>
        <fullName evidence="1">AhpD family alkylhydroperoxidase</fullName>
    </submittedName>
</protein>
<keyword evidence="2" id="KW-1185">Reference proteome</keyword>
<evidence type="ECO:0000313" key="2">
    <source>
        <dbReference type="Proteomes" id="UP000754495"/>
    </source>
</evidence>
<dbReference type="Gene3D" id="1.20.1290.10">
    <property type="entry name" value="AhpD-like"/>
    <property type="match status" value="1"/>
</dbReference>
<evidence type="ECO:0000313" key="1">
    <source>
        <dbReference type="EMBL" id="NIH80634.1"/>
    </source>
</evidence>
<dbReference type="RefSeq" id="WP_167115180.1">
    <property type="nucleotide sequence ID" value="NZ_JAANOU010000001.1"/>
</dbReference>
<dbReference type="SUPFAM" id="SSF69118">
    <property type="entry name" value="AhpD-like"/>
    <property type="match status" value="1"/>
</dbReference>